<organism evidence="1 2">
    <name type="scientific">Pseudorhodoplanes sinuspersici</name>
    <dbReference type="NCBI Taxonomy" id="1235591"/>
    <lineage>
        <taxon>Bacteria</taxon>
        <taxon>Pseudomonadati</taxon>
        <taxon>Pseudomonadota</taxon>
        <taxon>Alphaproteobacteria</taxon>
        <taxon>Hyphomicrobiales</taxon>
        <taxon>Pseudorhodoplanes</taxon>
    </lineage>
</organism>
<dbReference type="EMBL" id="CP021112">
    <property type="protein sequence ID" value="ARP98634.1"/>
    <property type="molecule type" value="Genomic_DNA"/>
</dbReference>
<keyword evidence="2" id="KW-1185">Reference proteome</keyword>
<dbReference type="AlphaFoldDB" id="A0A1W6ZPD0"/>
<name>A0A1W6ZPD0_9HYPH</name>
<dbReference type="RefSeq" id="WP_086087058.1">
    <property type="nucleotide sequence ID" value="NZ_CP021112.1"/>
</dbReference>
<protein>
    <submittedName>
        <fullName evidence="1">Uncharacterized protein</fullName>
    </submittedName>
</protein>
<sequence>MIGWLVRLIFIPSGIIAGWFVAKDAPNFSAVQLVVGLLLIFFIVLVMIIAARLDDMQGKSTGD</sequence>
<evidence type="ECO:0000313" key="1">
    <source>
        <dbReference type="EMBL" id="ARP98634.1"/>
    </source>
</evidence>
<evidence type="ECO:0000313" key="2">
    <source>
        <dbReference type="Proteomes" id="UP000194137"/>
    </source>
</evidence>
<gene>
    <name evidence="1" type="ORF">CAK95_05720</name>
</gene>
<proteinExistence type="predicted"/>
<dbReference type="Proteomes" id="UP000194137">
    <property type="component" value="Chromosome"/>
</dbReference>
<dbReference type="STRING" id="1235591.CAK95_05720"/>
<reference evidence="1 2" key="1">
    <citation type="submission" date="2017-05" db="EMBL/GenBank/DDBJ databases">
        <title>Full genome sequence of Pseudorhodoplanes sinuspersici.</title>
        <authorList>
            <person name="Dastgheib S.M.M."/>
            <person name="Shavandi M."/>
            <person name="Tirandaz H."/>
        </authorList>
    </citation>
    <scope>NUCLEOTIDE SEQUENCE [LARGE SCALE GENOMIC DNA]</scope>
    <source>
        <strain evidence="1 2">RIPI110</strain>
    </source>
</reference>
<dbReference type="KEGG" id="psin:CAK95_05720"/>
<accession>A0A1W6ZPD0</accession>